<dbReference type="EMBL" id="PEDL01000032">
    <property type="protein sequence ID" value="PHV69353.1"/>
    <property type="molecule type" value="Genomic_DNA"/>
</dbReference>
<proteinExistence type="predicted"/>
<reference evidence="1" key="1">
    <citation type="submission" date="2017-10" db="EMBL/GenBank/DDBJ databases">
        <title>Genome sequence of cellulolytic Lachnospiraceae bacterium XHS1971 isolated from hotspring sediment.</title>
        <authorList>
            <person name="Vasudevan G."/>
            <person name="Joshi A.J."/>
            <person name="Hivarkar S."/>
            <person name="Lanjekar V.B."/>
            <person name="Dhakephalkar P.K."/>
            <person name="Dagar S."/>
        </authorList>
    </citation>
    <scope>NUCLEOTIDE SEQUENCE</scope>
    <source>
        <strain evidence="1">XHS1971</strain>
    </source>
</reference>
<keyword evidence="2" id="KW-1185">Reference proteome</keyword>
<dbReference type="Proteomes" id="UP000224460">
    <property type="component" value="Unassembled WGS sequence"/>
</dbReference>
<gene>
    <name evidence="1" type="ORF">CS063_16330</name>
</gene>
<evidence type="ECO:0000313" key="1">
    <source>
        <dbReference type="EMBL" id="PHV69353.1"/>
    </source>
</evidence>
<sequence length="276" mass="32051">MDETEMLQGEEEVSLNLESENNTQASPTKKIQLKKINFKKQHAMIAISVLIVLLGSSVCSIIFLNQPKHNIPPYCQYVYTKGKTCKIHNVKHTKKDLKELHINDEEIAIQRELVEQIQEGAYFNGERLYKKVDEEELVKLKQDYLQEKEKLFERYLANKLPQEEQARYTYIVEELDTLENVMDILGIYEEVYLGESEADLNLKVKELDRTIQELNQKLTVLKEEKNQALNKEIDEDIAAPKQDNLIANLNQTRDKELVIPQNIASIGAIKKSELYK</sequence>
<name>A0AC61D9F1_9FIRM</name>
<accession>A0AC61D9F1</accession>
<organism evidence="1 2">
    <name type="scientific">Sporanaerobium hydrogeniformans</name>
    <dbReference type="NCBI Taxonomy" id="3072179"/>
    <lineage>
        <taxon>Bacteria</taxon>
        <taxon>Bacillati</taxon>
        <taxon>Bacillota</taxon>
        <taxon>Clostridia</taxon>
        <taxon>Lachnospirales</taxon>
        <taxon>Lachnospiraceae</taxon>
        <taxon>Sporanaerobium</taxon>
    </lineage>
</organism>
<evidence type="ECO:0000313" key="2">
    <source>
        <dbReference type="Proteomes" id="UP000224460"/>
    </source>
</evidence>
<protein>
    <submittedName>
        <fullName evidence="1">Uncharacterized protein</fullName>
    </submittedName>
</protein>
<comment type="caution">
    <text evidence="1">The sequence shown here is derived from an EMBL/GenBank/DDBJ whole genome shotgun (WGS) entry which is preliminary data.</text>
</comment>